<gene>
    <name evidence="1" type="ORF">L6164_032517</name>
</gene>
<keyword evidence="2" id="KW-1185">Reference proteome</keyword>
<organism evidence="1 2">
    <name type="scientific">Bauhinia variegata</name>
    <name type="common">Purple orchid tree</name>
    <name type="synonym">Phanera variegata</name>
    <dbReference type="NCBI Taxonomy" id="167791"/>
    <lineage>
        <taxon>Eukaryota</taxon>
        <taxon>Viridiplantae</taxon>
        <taxon>Streptophyta</taxon>
        <taxon>Embryophyta</taxon>
        <taxon>Tracheophyta</taxon>
        <taxon>Spermatophyta</taxon>
        <taxon>Magnoliopsida</taxon>
        <taxon>eudicotyledons</taxon>
        <taxon>Gunneridae</taxon>
        <taxon>Pentapetalae</taxon>
        <taxon>rosids</taxon>
        <taxon>fabids</taxon>
        <taxon>Fabales</taxon>
        <taxon>Fabaceae</taxon>
        <taxon>Cercidoideae</taxon>
        <taxon>Cercideae</taxon>
        <taxon>Bauhiniinae</taxon>
        <taxon>Bauhinia</taxon>
    </lineage>
</organism>
<dbReference type="EMBL" id="CM039438">
    <property type="protein sequence ID" value="KAI4299022.1"/>
    <property type="molecule type" value="Genomic_DNA"/>
</dbReference>
<name>A0ACB9KP43_BAUVA</name>
<reference evidence="1 2" key="1">
    <citation type="journal article" date="2022" name="DNA Res.">
        <title>Chromosomal-level genome assembly of the orchid tree Bauhinia variegata (Leguminosae; Cercidoideae) supports the allotetraploid origin hypothesis of Bauhinia.</title>
        <authorList>
            <person name="Zhong Y."/>
            <person name="Chen Y."/>
            <person name="Zheng D."/>
            <person name="Pang J."/>
            <person name="Liu Y."/>
            <person name="Luo S."/>
            <person name="Meng S."/>
            <person name="Qian L."/>
            <person name="Wei D."/>
            <person name="Dai S."/>
            <person name="Zhou R."/>
        </authorList>
    </citation>
    <scope>NUCLEOTIDE SEQUENCE [LARGE SCALE GENOMIC DNA]</scope>
    <source>
        <strain evidence="1">BV-YZ2020</strain>
    </source>
</reference>
<accession>A0ACB9KP43</accession>
<dbReference type="Proteomes" id="UP000828941">
    <property type="component" value="Chromosome 13"/>
</dbReference>
<sequence length="542" mass="58483">MERSEHSLVPQWLKSGGSSNNQLKSPHSDQIINSRFRRSSSSNSFGHSKSYNSSGRSRYNRDWELDIDNFFDKGKPVLGEGKQRDHSDSLDTLSNRFEKDLFQRSQSMSSGRWGETWSNRITGDLSNAKNDAMIAEGVVGSMHKTAFEEEFPLLGAEAKLGSSERERVLSSESSPVTHTLLTGPSAVIANNGLTSAVHGIPVTIGTNSSAAVSHQYNVSGSASFSSMTSSTMGLNMAGALSQGTPRSQTPPQSSVDAQKLEELAIKQSRLLIPMTPSMPRALVASPSEKSKVKTGQQHLFFSSRPANNSPHSSHAKSDVPKTISGNSRIASSSQELNGLSSAEKDSLSPSGSRIMLSLSSGNNSTSLSAPLRNSGNNTNPALGGTLEKRATSQAQSRSEFFRSLSRKSSSRNPSSDPHPLSREAPSVDTSCENSLTESSCFTESGNACGEPLKFSSNESEHLGTNLILYTDEEETEFLRSLGWEESTGEDEALTEEEIRDFCEKYMKLQPSSNILNKMHQKTTALPCNSNNGNCGEASSELS</sequence>
<evidence type="ECO:0000313" key="1">
    <source>
        <dbReference type="EMBL" id="KAI4299022.1"/>
    </source>
</evidence>
<comment type="caution">
    <text evidence="1">The sequence shown here is derived from an EMBL/GenBank/DDBJ whole genome shotgun (WGS) entry which is preliminary data.</text>
</comment>
<proteinExistence type="predicted"/>
<protein>
    <submittedName>
        <fullName evidence="1">Uncharacterized protein</fullName>
    </submittedName>
</protein>
<evidence type="ECO:0000313" key="2">
    <source>
        <dbReference type="Proteomes" id="UP000828941"/>
    </source>
</evidence>